<keyword evidence="1" id="KW-0677">Repeat</keyword>
<dbReference type="EMBL" id="CAKOFQ010006747">
    <property type="protein sequence ID" value="CAH1967693.1"/>
    <property type="molecule type" value="Genomic_DNA"/>
</dbReference>
<dbReference type="PROSITE" id="PS50077">
    <property type="entry name" value="HEAT_REPEAT"/>
    <property type="match status" value="1"/>
</dbReference>
<dbReference type="PANTHER" id="PTHR10648:SF4">
    <property type="entry name" value="PROTEIN PHOSPHATASE 2 (FORMERLY 2A), REGULATORY SUBUNIT A, BETA ISOFORM-RELATED"/>
    <property type="match status" value="1"/>
</dbReference>
<organism evidence="3 4">
    <name type="scientific">Acanthoscelides obtectus</name>
    <name type="common">Bean weevil</name>
    <name type="synonym">Bruchus obtectus</name>
    <dbReference type="NCBI Taxonomy" id="200917"/>
    <lineage>
        <taxon>Eukaryota</taxon>
        <taxon>Metazoa</taxon>
        <taxon>Ecdysozoa</taxon>
        <taxon>Arthropoda</taxon>
        <taxon>Hexapoda</taxon>
        <taxon>Insecta</taxon>
        <taxon>Pterygota</taxon>
        <taxon>Neoptera</taxon>
        <taxon>Endopterygota</taxon>
        <taxon>Coleoptera</taxon>
        <taxon>Polyphaga</taxon>
        <taxon>Cucujiformia</taxon>
        <taxon>Chrysomeloidea</taxon>
        <taxon>Chrysomelidae</taxon>
        <taxon>Bruchinae</taxon>
        <taxon>Bruchini</taxon>
        <taxon>Acanthoscelides</taxon>
    </lineage>
</organism>
<accession>A0A9P0K744</accession>
<protein>
    <submittedName>
        <fullName evidence="3">Uncharacterized protein</fullName>
    </submittedName>
</protein>
<feature type="repeat" description="HEAT" evidence="2">
    <location>
        <begin position="163"/>
        <end position="201"/>
    </location>
</feature>
<reference evidence="3" key="1">
    <citation type="submission" date="2022-03" db="EMBL/GenBank/DDBJ databases">
        <authorList>
            <person name="Sayadi A."/>
        </authorList>
    </citation>
    <scope>NUCLEOTIDE SEQUENCE</scope>
</reference>
<name>A0A9P0K744_ACAOB</name>
<dbReference type="AlphaFoldDB" id="A0A9P0K744"/>
<gene>
    <name evidence="3" type="ORF">ACAOBT_LOCUS7498</name>
</gene>
<dbReference type="OrthoDB" id="340346at2759"/>
<dbReference type="GO" id="GO:0005829">
    <property type="term" value="C:cytosol"/>
    <property type="evidence" value="ECO:0007669"/>
    <property type="project" value="TreeGrafter"/>
</dbReference>
<evidence type="ECO:0000313" key="3">
    <source>
        <dbReference type="EMBL" id="CAH1967693.1"/>
    </source>
</evidence>
<dbReference type="GO" id="GO:0019888">
    <property type="term" value="F:protein phosphatase regulator activity"/>
    <property type="evidence" value="ECO:0007669"/>
    <property type="project" value="TreeGrafter"/>
</dbReference>
<dbReference type="PANTHER" id="PTHR10648">
    <property type="entry name" value="SERINE/THREONINE-PROTEIN PHOSPHATASE PP2A 65 KDA REGULATORY SUBUNIT"/>
    <property type="match status" value="1"/>
</dbReference>
<dbReference type="InterPro" id="IPR021133">
    <property type="entry name" value="HEAT_type_2"/>
</dbReference>
<evidence type="ECO:0000256" key="1">
    <source>
        <dbReference type="ARBA" id="ARBA00022737"/>
    </source>
</evidence>
<evidence type="ECO:0000256" key="2">
    <source>
        <dbReference type="PROSITE-ProRule" id="PRU00103"/>
    </source>
</evidence>
<dbReference type="Gene3D" id="1.25.10.10">
    <property type="entry name" value="Leucine-rich Repeat Variant"/>
    <property type="match status" value="1"/>
</dbReference>
<comment type="caution">
    <text evidence="3">The sequence shown here is derived from an EMBL/GenBank/DDBJ whole genome shotgun (WGS) entry which is preliminary data.</text>
</comment>
<dbReference type="SUPFAM" id="SSF48371">
    <property type="entry name" value="ARM repeat"/>
    <property type="match status" value="1"/>
</dbReference>
<dbReference type="InterPro" id="IPR016024">
    <property type="entry name" value="ARM-type_fold"/>
</dbReference>
<proteinExistence type="predicted"/>
<dbReference type="InterPro" id="IPR011989">
    <property type="entry name" value="ARM-like"/>
</dbReference>
<dbReference type="GO" id="GO:0000159">
    <property type="term" value="C:protein phosphatase type 2A complex"/>
    <property type="evidence" value="ECO:0007669"/>
    <property type="project" value="TreeGrafter"/>
</dbReference>
<keyword evidence="4" id="KW-1185">Reference proteome</keyword>
<dbReference type="GO" id="GO:0005634">
    <property type="term" value="C:nucleus"/>
    <property type="evidence" value="ECO:0007669"/>
    <property type="project" value="TreeGrafter"/>
</dbReference>
<dbReference type="InterPro" id="IPR051023">
    <property type="entry name" value="PP2A_Regulatory_Subunit_A"/>
</dbReference>
<evidence type="ECO:0000313" key="4">
    <source>
        <dbReference type="Proteomes" id="UP001152888"/>
    </source>
</evidence>
<sequence>MDEKSVIREFDVLKEGFKEENLELQLQFVRRLVPLAKHLGPELTRTELLPFLRDHMDYHDEILLNVSDQLEQFIPLVGGYEHAQCLLDILVKLCDVDETVVREKAVASMNQIVRNMDTEMIQKVFLPVVEAMSNEEWFTGKCSATGLFAVVYPHASEEKKADLRNIYKILIQDDSPIVRRAAAINLLDLIELMDPQHLKDQIVPVLDILAKDSIVRIQSIYRVFHFIVA</sequence>
<dbReference type="Proteomes" id="UP001152888">
    <property type="component" value="Unassembled WGS sequence"/>
</dbReference>